<evidence type="ECO:0000313" key="3">
    <source>
        <dbReference type="Proteomes" id="UP000230390"/>
    </source>
</evidence>
<evidence type="ECO:0000313" key="2">
    <source>
        <dbReference type="EMBL" id="PIL44730.1"/>
    </source>
</evidence>
<dbReference type="PROSITE" id="PS51257">
    <property type="entry name" value="PROKAR_LIPOPROTEIN"/>
    <property type="match status" value="1"/>
</dbReference>
<protein>
    <recommendedName>
        <fullName evidence="4">DUF3455 domain-containing protein</fullName>
    </recommendedName>
</protein>
<dbReference type="Pfam" id="PF11937">
    <property type="entry name" value="DUF3455"/>
    <property type="match status" value="1"/>
</dbReference>
<evidence type="ECO:0008006" key="4">
    <source>
        <dbReference type="Google" id="ProtNLM"/>
    </source>
</evidence>
<dbReference type="AlphaFoldDB" id="A0A2G8TFB4"/>
<feature type="signal peptide" evidence="1">
    <location>
        <begin position="1"/>
        <end position="23"/>
    </location>
</feature>
<dbReference type="PANTHER" id="PTHR35567:SF1">
    <property type="entry name" value="CONSERVED FUNGAL PROTEIN (AFU_ORTHOLOGUE AFUA_1G14230)"/>
    <property type="match status" value="1"/>
</dbReference>
<keyword evidence="3" id="KW-1185">Reference proteome</keyword>
<accession>A0A2G8TFB4</accession>
<dbReference type="OrthoDB" id="193535at2"/>
<proteinExistence type="predicted"/>
<sequence length="181" mass="18672">MQRPSLLALAAAVSLLGACTTMAPKSMYSQDALPESVKVPAGNIVAMETVAKGELTYECKDKAGMPGQVEWAFVGPKASLMDRDGNAVGTYYGPPATWASKDGSTVSGTQVAVAPSGPGNIPFQLVKANPAMGSGAMMGTTYIQRVALKGGAAPATGCTPESKGQRSVVMYQGDYIFWKAS</sequence>
<name>A0A2G8TFB4_9BURK</name>
<evidence type="ECO:0000256" key="1">
    <source>
        <dbReference type="SAM" id="SignalP"/>
    </source>
</evidence>
<reference evidence="2 3" key="1">
    <citation type="submission" date="2017-10" db="EMBL/GenBank/DDBJ databases">
        <title>Massilia psychrophilum sp. nov., a novel purple-pigmented bacterium isolated from Tianshan glacier, Xinjiang Municipality, China.</title>
        <authorList>
            <person name="Wang H."/>
        </authorList>
    </citation>
    <scope>NUCLEOTIDE SEQUENCE [LARGE SCALE GENOMIC DNA]</scope>
    <source>
        <strain evidence="2 3">JCM 30074</strain>
    </source>
</reference>
<organism evidence="2 3">
    <name type="scientific">Massilia eurypsychrophila</name>
    <dbReference type="NCBI Taxonomy" id="1485217"/>
    <lineage>
        <taxon>Bacteria</taxon>
        <taxon>Pseudomonadati</taxon>
        <taxon>Pseudomonadota</taxon>
        <taxon>Betaproteobacteria</taxon>
        <taxon>Burkholderiales</taxon>
        <taxon>Oxalobacteraceae</taxon>
        <taxon>Telluria group</taxon>
        <taxon>Massilia</taxon>
    </lineage>
</organism>
<dbReference type="PANTHER" id="PTHR35567">
    <property type="entry name" value="MALATE DEHYDROGENASE (AFU_ORTHOLOGUE AFUA_2G13800)"/>
    <property type="match status" value="1"/>
</dbReference>
<dbReference type="EMBL" id="PDOC01000006">
    <property type="protein sequence ID" value="PIL44730.1"/>
    <property type="molecule type" value="Genomic_DNA"/>
</dbReference>
<dbReference type="InterPro" id="IPR021851">
    <property type="entry name" value="DUF3455"/>
</dbReference>
<dbReference type="RefSeq" id="WP_099788791.1">
    <property type="nucleotide sequence ID" value="NZ_JBHLYV010000004.1"/>
</dbReference>
<dbReference type="Proteomes" id="UP000230390">
    <property type="component" value="Unassembled WGS sequence"/>
</dbReference>
<keyword evidence="1" id="KW-0732">Signal</keyword>
<feature type="chain" id="PRO_5013956898" description="DUF3455 domain-containing protein" evidence="1">
    <location>
        <begin position="24"/>
        <end position="181"/>
    </location>
</feature>
<comment type="caution">
    <text evidence="2">The sequence shown here is derived from an EMBL/GenBank/DDBJ whole genome shotgun (WGS) entry which is preliminary data.</text>
</comment>
<gene>
    <name evidence="2" type="ORF">CR105_12525</name>
</gene>